<accession>A0A928Q2L2</accession>
<evidence type="ECO:0000256" key="1">
    <source>
        <dbReference type="PIRSR" id="PIRSR613078-1"/>
    </source>
</evidence>
<organism evidence="3 4">
    <name type="scientific">Faecalispora sporosphaeroides</name>
    <dbReference type="NCBI Taxonomy" id="1549"/>
    <lineage>
        <taxon>Bacteria</taxon>
        <taxon>Bacillati</taxon>
        <taxon>Bacillota</taxon>
        <taxon>Clostridia</taxon>
        <taxon>Eubacteriales</taxon>
        <taxon>Oscillospiraceae</taxon>
        <taxon>Faecalispora</taxon>
    </lineage>
</organism>
<reference evidence="3" key="1">
    <citation type="submission" date="2019-04" db="EMBL/GenBank/DDBJ databases">
        <title>Evolution of Biomass-Degrading Anaerobic Consortia Revealed by Metagenomics.</title>
        <authorList>
            <person name="Peng X."/>
        </authorList>
    </citation>
    <scope>NUCLEOTIDE SEQUENCE</scope>
    <source>
        <strain evidence="3">SIG551</strain>
    </source>
</reference>
<name>A0A928Q2L2_9FIRM</name>
<dbReference type="CDD" id="cd07067">
    <property type="entry name" value="HP_PGM_like"/>
    <property type="match status" value="1"/>
</dbReference>
<dbReference type="Pfam" id="PF00300">
    <property type="entry name" value="His_Phos_1"/>
    <property type="match status" value="1"/>
</dbReference>
<dbReference type="PANTHER" id="PTHR48100">
    <property type="entry name" value="BROAD-SPECIFICITY PHOSPHATASE YOR283W-RELATED"/>
    <property type="match status" value="1"/>
</dbReference>
<protein>
    <submittedName>
        <fullName evidence="3">Histidine phosphatase family protein</fullName>
    </submittedName>
</protein>
<feature type="binding site" evidence="2">
    <location>
        <begin position="8"/>
        <end position="15"/>
    </location>
    <ligand>
        <name>substrate</name>
    </ligand>
</feature>
<evidence type="ECO:0000256" key="2">
    <source>
        <dbReference type="PIRSR" id="PIRSR613078-2"/>
    </source>
</evidence>
<dbReference type="EMBL" id="SVNY01000003">
    <property type="protein sequence ID" value="MBE6833444.1"/>
    <property type="molecule type" value="Genomic_DNA"/>
</dbReference>
<evidence type="ECO:0000313" key="3">
    <source>
        <dbReference type="EMBL" id="MBE6833444.1"/>
    </source>
</evidence>
<dbReference type="AlphaFoldDB" id="A0A928Q2L2"/>
<feature type="active site" description="Proton donor/acceptor" evidence="1">
    <location>
        <position position="82"/>
    </location>
</feature>
<dbReference type="Proteomes" id="UP000754750">
    <property type="component" value="Unassembled WGS sequence"/>
</dbReference>
<dbReference type="SUPFAM" id="SSF53254">
    <property type="entry name" value="Phosphoglycerate mutase-like"/>
    <property type="match status" value="1"/>
</dbReference>
<gene>
    <name evidence="3" type="ORF">E7512_07680</name>
</gene>
<dbReference type="InterPro" id="IPR050275">
    <property type="entry name" value="PGM_Phosphatase"/>
</dbReference>
<dbReference type="InterPro" id="IPR013078">
    <property type="entry name" value="His_Pase_superF_clade-1"/>
</dbReference>
<feature type="binding site" evidence="2">
    <location>
        <position position="58"/>
    </location>
    <ligand>
        <name>substrate</name>
    </ligand>
</feature>
<dbReference type="GO" id="GO:0016791">
    <property type="term" value="F:phosphatase activity"/>
    <property type="evidence" value="ECO:0007669"/>
    <property type="project" value="TreeGrafter"/>
</dbReference>
<comment type="caution">
    <text evidence="3">The sequence shown here is derived from an EMBL/GenBank/DDBJ whole genome shotgun (WGS) entry which is preliminary data.</text>
</comment>
<evidence type="ECO:0000313" key="4">
    <source>
        <dbReference type="Proteomes" id="UP000754750"/>
    </source>
</evidence>
<dbReference type="InterPro" id="IPR029033">
    <property type="entry name" value="His_PPase_superfam"/>
</dbReference>
<dbReference type="RefSeq" id="WP_326840359.1">
    <property type="nucleotide sequence ID" value="NZ_JBKWRC010000002.1"/>
</dbReference>
<dbReference type="Gene3D" id="3.40.50.1240">
    <property type="entry name" value="Phosphoglycerate mutase-like"/>
    <property type="match status" value="1"/>
</dbReference>
<dbReference type="SMART" id="SM00855">
    <property type="entry name" value="PGAM"/>
    <property type="match status" value="1"/>
</dbReference>
<proteinExistence type="predicted"/>
<feature type="active site" description="Tele-phosphohistidine intermediate" evidence="1">
    <location>
        <position position="9"/>
    </location>
</feature>
<sequence length="218" mass="25087">MTRVILIRHCEAEGNVKQIFQGRTDAPITENGRQQLELLALRLRNTKIDVLYSSPLVRAYETAVAVNQYHNLPILQEQGLMELDGGEWEGVPWTDLPEKFPEMAEIWWKTPHEFVSERGESMRQVYDRIWDTVMRLIRENPGKTIAVTSHGCAIRNFLCRAEGWPIEQLNEMDWSDNTAVSIVDFDEELNAVIRLKNDASHLAGALICASPRDWTRKN</sequence>